<feature type="compositionally biased region" description="Basic and acidic residues" evidence="4">
    <location>
        <begin position="1014"/>
        <end position="1024"/>
    </location>
</feature>
<feature type="compositionally biased region" description="Polar residues" evidence="4">
    <location>
        <begin position="1233"/>
        <end position="1246"/>
    </location>
</feature>
<evidence type="ECO:0008006" key="9">
    <source>
        <dbReference type="Google" id="ProtNLM"/>
    </source>
</evidence>
<feature type="compositionally biased region" description="Basic and acidic residues" evidence="4">
    <location>
        <begin position="1081"/>
        <end position="1106"/>
    </location>
</feature>
<dbReference type="GO" id="GO:0003677">
    <property type="term" value="F:DNA binding"/>
    <property type="evidence" value="ECO:0007669"/>
    <property type="project" value="InterPro"/>
</dbReference>
<feature type="region of interest" description="Disordered" evidence="4">
    <location>
        <begin position="1074"/>
        <end position="1165"/>
    </location>
</feature>
<dbReference type="PROSITE" id="PS50085">
    <property type="entry name" value="RAPGAP"/>
    <property type="match status" value="1"/>
</dbReference>
<feature type="compositionally biased region" description="Low complexity" evidence="4">
    <location>
        <begin position="1044"/>
        <end position="1053"/>
    </location>
</feature>
<dbReference type="Proteomes" id="UP001356427">
    <property type="component" value="Unassembled WGS sequence"/>
</dbReference>
<dbReference type="InterPro" id="IPR021818">
    <property type="entry name" value="SIPA1L_C"/>
</dbReference>
<comment type="caution">
    <text evidence="7">The sequence shown here is derived from an EMBL/GenBank/DDBJ whole genome shotgun (WGS) entry which is preliminary data.</text>
</comment>
<feature type="compositionally biased region" description="Acidic residues" evidence="4">
    <location>
        <begin position="1842"/>
        <end position="1885"/>
    </location>
</feature>
<dbReference type="InterPro" id="IPR000331">
    <property type="entry name" value="Rap/Ran_GAP_dom"/>
</dbReference>
<evidence type="ECO:0000259" key="5">
    <source>
        <dbReference type="PROSITE" id="PS50085"/>
    </source>
</evidence>
<feature type="domain" description="Rap-GAP" evidence="5">
    <location>
        <begin position="513"/>
        <end position="730"/>
    </location>
</feature>
<dbReference type="FunFam" id="3.40.50.11210:FF:000002">
    <property type="entry name" value="Signal-induced proliferation-associated 1-like protein 1"/>
    <property type="match status" value="1"/>
</dbReference>
<dbReference type="PANTHER" id="PTHR15711">
    <property type="entry name" value="RAP GTPASE-ACTIVATING PROTEIN"/>
    <property type="match status" value="1"/>
</dbReference>
<evidence type="ECO:0000259" key="6">
    <source>
        <dbReference type="PROSITE" id="PS50106"/>
    </source>
</evidence>
<dbReference type="GO" id="GO:0005737">
    <property type="term" value="C:cytoplasm"/>
    <property type="evidence" value="ECO:0007669"/>
    <property type="project" value="TreeGrafter"/>
</dbReference>
<feature type="compositionally biased region" description="Basic and acidic residues" evidence="4">
    <location>
        <begin position="2065"/>
        <end position="2085"/>
    </location>
</feature>
<keyword evidence="2" id="KW-0597">Phosphoprotein</keyword>
<dbReference type="InterPro" id="IPR001478">
    <property type="entry name" value="PDZ"/>
</dbReference>
<dbReference type="Pfam" id="PF00595">
    <property type="entry name" value="PDZ"/>
    <property type="match status" value="1"/>
</dbReference>
<dbReference type="PROSITE" id="PS50106">
    <property type="entry name" value="PDZ"/>
    <property type="match status" value="1"/>
</dbReference>
<evidence type="ECO:0000313" key="7">
    <source>
        <dbReference type="EMBL" id="KAK6300253.1"/>
    </source>
</evidence>
<evidence type="ECO:0000256" key="4">
    <source>
        <dbReference type="SAM" id="MobiDB-lite"/>
    </source>
</evidence>
<dbReference type="SMART" id="SM00228">
    <property type="entry name" value="PDZ"/>
    <property type="match status" value="1"/>
</dbReference>
<proteinExistence type="predicted"/>
<feature type="compositionally biased region" description="Low complexity" evidence="4">
    <location>
        <begin position="1135"/>
        <end position="1154"/>
    </location>
</feature>
<feature type="region of interest" description="Disordered" evidence="4">
    <location>
        <begin position="1225"/>
        <end position="1284"/>
    </location>
</feature>
<keyword evidence="3" id="KW-0175">Coiled coil</keyword>
<dbReference type="GO" id="GO:0005096">
    <property type="term" value="F:GTPase activator activity"/>
    <property type="evidence" value="ECO:0007669"/>
    <property type="project" value="UniProtKB-KW"/>
</dbReference>
<dbReference type="Pfam" id="PF01498">
    <property type="entry name" value="HTH_Tnp_Tc3_2"/>
    <property type="match status" value="1"/>
</dbReference>
<dbReference type="Gene3D" id="3.40.50.11210">
    <property type="entry name" value="Rap/Ran-GAP"/>
    <property type="match status" value="1"/>
</dbReference>
<organism evidence="7 8">
    <name type="scientific">Coregonus suidteri</name>
    <dbReference type="NCBI Taxonomy" id="861788"/>
    <lineage>
        <taxon>Eukaryota</taxon>
        <taxon>Metazoa</taxon>
        <taxon>Chordata</taxon>
        <taxon>Craniata</taxon>
        <taxon>Vertebrata</taxon>
        <taxon>Euteleostomi</taxon>
        <taxon>Actinopterygii</taxon>
        <taxon>Neopterygii</taxon>
        <taxon>Teleostei</taxon>
        <taxon>Protacanthopterygii</taxon>
        <taxon>Salmoniformes</taxon>
        <taxon>Salmonidae</taxon>
        <taxon>Coregoninae</taxon>
        <taxon>Coregonus</taxon>
    </lineage>
</organism>
<dbReference type="Pfam" id="PF11881">
    <property type="entry name" value="SPAR_C"/>
    <property type="match status" value="1"/>
</dbReference>
<dbReference type="Gene3D" id="2.30.42.10">
    <property type="match status" value="1"/>
</dbReference>
<evidence type="ECO:0000256" key="2">
    <source>
        <dbReference type="ARBA" id="ARBA00022553"/>
    </source>
</evidence>
<protein>
    <recommendedName>
        <fullName evidence="9">Signal-induced proliferation-associated 1-like protein 2</fullName>
    </recommendedName>
</protein>
<dbReference type="SUPFAM" id="SSF111347">
    <property type="entry name" value="Rap/Ran-GAP"/>
    <property type="match status" value="1"/>
</dbReference>
<name>A0AAN8KYE7_9TELE</name>
<dbReference type="InterPro" id="IPR050989">
    <property type="entry name" value="Rap1_Ran_GAP"/>
</dbReference>
<reference evidence="7 8" key="1">
    <citation type="submission" date="2021-04" db="EMBL/GenBank/DDBJ databases">
        <authorList>
            <person name="De Guttry C."/>
            <person name="Zahm M."/>
            <person name="Klopp C."/>
            <person name="Cabau C."/>
            <person name="Louis A."/>
            <person name="Berthelot C."/>
            <person name="Parey E."/>
            <person name="Roest Crollius H."/>
            <person name="Montfort J."/>
            <person name="Robinson-Rechavi M."/>
            <person name="Bucao C."/>
            <person name="Bouchez O."/>
            <person name="Gislard M."/>
            <person name="Lluch J."/>
            <person name="Milhes M."/>
            <person name="Lampietro C."/>
            <person name="Lopez Roques C."/>
            <person name="Donnadieu C."/>
            <person name="Braasch I."/>
            <person name="Desvignes T."/>
            <person name="Postlethwait J."/>
            <person name="Bobe J."/>
            <person name="Wedekind C."/>
            <person name="Guiguen Y."/>
        </authorList>
    </citation>
    <scope>NUCLEOTIDE SEQUENCE [LARGE SCALE GENOMIC DNA]</scope>
    <source>
        <strain evidence="7">Cs_M1</strain>
        <tissue evidence="7">Blood</tissue>
    </source>
</reference>
<dbReference type="Pfam" id="PF06102">
    <property type="entry name" value="RRP36"/>
    <property type="match status" value="1"/>
</dbReference>
<feature type="compositionally biased region" description="Basic and acidic residues" evidence="4">
    <location>
        <begin position="1115"/>
        <end position="1130"/>
    </location>
</feature>
<feature type="region of interest" description="Disordered" evidence="4">
    <location>
        <begin position="1780"/>
        <end position="1934"/>
    </location>
</feature>
<dbReference type="CDD" id="cd06745">
    <property type="entry name" value="PDZ_SIPA1-like"/>
    <property type="match status" value="1"/>
</dbReference>
<dbReference type="GO" id="GO:0015074">
    <property type="term" value="P:DNA integration"/>
    <property type="evidence" value="ECO:0007669"/>
    <property type="project" value="InterPro"/>
</dbReference>
<keyword evidence="8" id="KW-1185">Reference proteome</keyword>
<dbReference type="InterPro" id="IPR009292">
    <property type="entry name" value="RRP36"/>
</dbReference>
<dbReference type="Pfam" id="PF02145">
    <property type="entry name" value="Rap_GAP"/>
    <property type="match status" value="1"/>
</dbReference>
<feature type="region of interest" description="Disordered" evidence="4">
    <location>
        <begin position="2126"/>
        <end position="2148"/>
    </location>
</feature>
<dbReference type="InterPro" id="IPR036034">
    <property type="entry name" value="PDZ_sf"/>
</dbReference>
<evidence type="ECO:0000256" key="3">
    <source>
        <dbReference type="ARBA" id="ARBA00023054"/>
    </source>
</evidence>
<evidence type="ECO:0000313" key="8">
    <source>
        <dbReference type="Proteomes" id="UP001356427"/>
    </source>
</evidence>
<feature type="region of interest" description="Disordered" evidence="4">
    <location>
        <begin position="2065"/>
        <end position="2090"/>
    </location>
</feature>
<feature type="domain" description="PDZ" evidence="6">
    <location>
        <begin position="869"/>
        <end position="945"/>
    </location>
</feature>
<feature type="compositionally biased region" description="Polar residues" evidence="4">
    <location>
        <begin position="986"/>
        <end position="998"/>
    </location>
</feature>
<dbReference type="EMBL" id="JAGTTL010000027">
    <property type="protein sequence ID" value="KAK6300253.1"/>
    <property type="molecule type" value="Genomic_DNA"/>
</dbReference>
<dbReference type="GO" id="GO:0051056">
    <property type="term" value="P:regulation of small GTPase mediated signal transduction"/>
    <property type="evidence" value="ECO:0007669"/>
    <property type="project" value="InterPro"/>
</dbReference>
<feature type="region of interest" description="Disordered" evidence="4">
    <location>
        <begin position="979"/>
        <end position="1058"/>
    </location>
</feature>
<evidence type="ECO:0000256" key="1">
    <source>
        <dbReference type="ARBA" id="ARBA00022468"/>
    </source>
</evidence>
<dbReference type="SUPFAM" id="SSF50156">
    <property type="entry name" value="PDZ domain-like"/>
    <property type="match status" value="1"/>
</dbReference>
<keyword evidence="1" id="KW-0343">GTPase activation</keyword>
<gene>
    <name evidence="7" type="ORF">J4Q44_G00283510</name>
</gene>
<accession>A0AAN8KYE7</accession>
<feature type="compositionally biased region" description="Acidic residues" evidence="4">
    <location>
        <begin position="1893"/>
        <end position="1919"/>
    </location>
</feature>
<dbReference type="GO" id="GO:0006313">
    <property type="term" value="P:DNA transposition"/>
    <property type="evidence" value="ECO:0007669"/>
    <property type="project" value="InterPro"/>
</dbReference>
<dbReference type="Gene3D" id="6.10.140.210">
    <property type="match status" value="1"/>
</dbReference>
<feature type="compositionally biased region" description="Low complexity" evidence="4">
    <location>
        <begin position="1252"/>
        <end position="1273"/>
    </location>
</feature>
<feature type="region of interest" description="Disordered" evidence="4">
    <location>
        <begin position="1367"/>
        <end position="1392"/>
    </location>
</feature>
<dbReference type="InterPro" id="IPR002492">
    <property type="entry name" value="Transposase_Tc1-like"/>
</dbReference>
<dbReference type="PANTHER" id="PTHR15711:SF7">
    <property type="entry name" value="SIGNAL-INDUCED PROLIFERATION-ASSOCIATED 1-LIKE PROTEIN 2"/>
    <property type="match status" value="1"/>
</dbReference>
<dbReference type="InterPro" id="IPR035974">
    <property type="entry name" value="Rap/Ran-GAP_sf"/>
</dbReference>
<feature type="compositionally biased region" description="Basic residues" evidence="4">
    <location>
        <begin position="2129"/>
        <end position="2148"/>
    </location>
</feature>
<sequence>MPDISQDPTAASVRPYCSISQTLLQHHKKLQALKGPMGPPNANVQGTPAMPKMGSVRARVSDWPQRMDGWESQPPRYDSLVPTFQNGPSKLTTEAILQKEPGVAQYRVPRDQYGSTSSLDKQGLSGASEGFVGNLRGYHVEDCSDQPSAPAPQSFPELLRLNTTLSPSLQTAAQIARGDIVCIPGYDYVDSSLLYSRERERSFIQRMKAERRPIPPSSGGCGNVKSEGECLDQEDGGRFGKAPELPETAARTWATKASIDTDEGDGKSNTLVLSCPYFRNETGGEGERKVALSKASSASYGSGDYAPNYGGGGQGYSVESSLSTRCTNTGVSVLEVPRESQAFHRDMYKRYIIEHIDQGPTTTTKMVSFWKVLPVSTEATLELCQSDQRVLGHLPDQGPSPPIAQFGQVASFRKNHQNYFGTDENLGPVAVSIRREKLDEGKEGAQYNYRVTFRTSELTTLRGAILEDAVPSTAKHGMARGLPLKEVLEYVVPELNIQCLRLATSSPKVPEQLLKLDQQGLSFQHKVGIMYCQAGQSTEEEMYNNESASPALEEFMELLGQRVRLKGFTKYRAQLDNKTDSTGTHSLYTTYKDFELMFHVSTLLPYTPNNRQQLLRKRHIGNDIVTVIFQEPGALPFTPKNIRSHFQHVFIIVKVQNPCTENVCYSVAVTRSKDVPAFGPPIPQGVLFPKSAMFRDFLLAKMLNGENAVHKSDKFRAMAMRTRQEYLKDLAENFVSATPVDSSAAKFSFISLGVKKKERSRPRRNAHLQSYGAVTWAVVARDFGQSADIGCLLAVSNEFVVLIEEASKEVVFNCYCRDVLGWSATSGSVRLFYERGECVVFSTQEGCWDDVREIMQRLEIVTRGCETVEMTLRRNGLGQLGFHVNFEGVVADVEPFGYAWQVGLRPGSRLMEICKVAVATLSHEQMIDLLRTSNTVSVVIVQPHEDGTPRRSCSEMYRIPVVEYKTTTAAGWHRVSAAPGGGLPLSRTSPTQGPSPGQQMFPLRPGGHLPQHLLRQEATGRDQEYEISPTASCSSREAGQLYCSSPSNQSTSSDPGPCGTWSQKAGYINGCQSPALLLDQPSDKEGEGRREREPKLERTRSAEAKWHHPSTKILNVRERSQPRQGAKDSPNKYQHSGSSHSSSNTLSSNASSGSSDDKDPMDPDALGLIYIKGASTDSGIDTVPCMPPLPPPLPGCSGGGVPGVSAGRPVPQDARGEQWVLEYPGTGAPEGGLTSQGYSTQATSAGHVTDGSLGDLSEISSMSSGSRHSGSPSERVPKTSTSVDSSKVYTVVSGGTATGAGLNGPVHARQSPGEEYLIGWKKAEDGSPMEDPGRPKDYGLRAMLVADGQLQKVQPSLTREAFLKMMLPDSPPGEGGRGKSLTGPGGLPMSPRRSLYRTLSDESLCSSHRKSLVSSRSSLLDQALPNDILFSTAAGPYHSTLPPRMNLGHSHGAPLHKNELWFSDSSLADRCKMADGSLMPLPEAVSGLDWSHLVDAARAFEELSYALYLEAHSCALDTICELIAPHLSSEFDLSDHCLIACIRNGSAVKRPPLITVKRSLKHFSEQAFLIDLAHVSWMDIDLILTNSKKFWDTVKSMENKSTSSQLPTALRLGNTITTDKSTIIENFNKYFATAGHAFHLATTTPATSSGPLKDIQRLFGRAARSRKSLGELAARAKLSNRGRRALVREVTKNLMVTLTELQSSSVEMGEPSRRTTISAALHQSVLYGRVARQKPLLSKRHMTARLEFAKRHLKDSQTDLRLARSSFLRIVVHINSTMSSGHQKATMKRKQHQEVAVTVSSLDNKSKKTKSLSKKSPDSSDEDSELEQNFALFSKRSSSGISEEDQEESGREEEEDSLSGGEALEDDSDEEEANDEDDAEVENVESDGAAGTGDDDDEDQTGLGSDAEDSEDVEDDTEQPETVNSGEIQTKDDIKKELSTMSFEDILELQNKVGTKVYNEIAYGTTKAKQTLTKKRLNKNRPMEISAKRPAPFLRQVVPVKKTVSRDPRFDDLSGEYKPEIFEKTYRFINDIKQRERDVVQKKLKKPLKSNQKKEKLQFLLKRMENQERARKSREQQREKELEFKRKQREMAGQGLKPFFLKKSDKKKLELAEKYSELKKSGKLENFLSKKRKRNAGKDRRKLPFQQK</sequence>